<reference evidence="2" key="1">
    <citation type="journal article" date="2022" name="bioRxiv">
        <title>Sequencing and chromosome-scale assembly of the giantPleurodeles waltlgenome.</title>
        <authorList>
            <person name="Brown T."/>
            <person name="Elewa A."/>
            <person name="Iarovenko S."/>
            <person name="Subramanian E."/>
            <person name="Araus A.J."/>
            <person name="Petzold A."/>
            <person name="Susuki M."/>
            <person name="Suzuki K.-i.T."/>
            <person name="Hayashi T."/>
            <person name="Toyoda A."/>
            <person name="Oliveira C."/>
            <person name="Osipova E."/>
            <person name="Leigh N.D."/>
            <person name="Simon A."/>
            <person name="Yun M.H."/>
        </authorList>
    </citation>
    <scope>NUCLEOTIDE SEQUENCE</scope>
    <source>
        <strain evidence="2">20211129_DDA</strain>
        <tissue evidence="2">Liver</tissue>
    </source>
</reference>
<name>A0AAV7RLB6_PLEWA</name>
<sequence>MLVRCGLFVRLAYPAPGNSGIHCIDPGAVKQVTGGQMKTLLGHRHSDWQGSTDLGVQNGTAGPTRRADKPTGAGSWPTNTAGALAPVRRPEAAVPHWERSGERSWSGWRGEHKGGHSPDPPTRQRYFGLREPGQPD</sequence>
<comment type="caution">
    <text evidence="2">The sequence shown here is derived from an EMBL/GenBank/DDBJ whole genome shotgun (WGS) entry which is preliminary data.</text>
</comment>
<feature type="region of interest" description="Disordered" evidence="1">
    <location>
        <begin position="43"/>
        <end position="136"/>
    </location>
</feature>
<gene>
    <name evidence="2" type="ORF">NDU88_006395</name>
</gene>
<dbReference type="EMBL" id="JANPWB010000009">
    <property type="protein sequence ID" value="KAJ1153636.1"/>
    <property type="molecule type" value="Genomic_DNA"/>
</dbReference>
<organism evidence="2 3">
    <name type="scientific">Pleurodeles waltl</name>
    <name type="common">Iberian ribbed newt</name>
    <dbReference type="NCBI Taxonomy" id="8319"/>
    <lineage>
        <taxon>Eukaryota</taxon>
        <taxon>Metazoa</taxon>
        <taxon>Chordata</taxon>
        <taxon>Craniata</taxon>
        <taxon>Vertebrata</taxon>
        <taxon>Euteleostomi</taxon>
        <taxon>Amphibia</taxon>
        <taxon>Batrachia</taxon>
        <taxon>Caudata</taxon>
        <taxon>Salamandroidea</taxon>
        <taxon>Salamandridae</taxon>
        <taxon>Pleurodelinae</taxon>
        <taxon>Pleurodeles</taxon>
    </lineage>
</organism>
<evidence type="ECO:0000256" key="1">
    <source>
        <dbReference type="SAM" id="MobiDB-lite"/>
    </source>
</evidence>
<dbReference type="Proteomes" id="UP001066276">
    <property type="component" value="Chromosome 5"/>
</dbReference>
<evidence type="ECO:0000313" key="2">
    <source>
        <dbReference type="EMBL" id="KAJ1153636.1"/>
    </source>
</evidence>
<protein>
    <submittedName>
        <fullName evidence="2">Uncharacterized protein</fullName>
    </submittedName>
</protein>
<dbReference type="AlphaFoldDB" id="A0AAV7RLB6"/>
<evidence type="ECO:0000313" key="3">
    <source>
        <dbReference type="Proteomes" id="UP001066276"/>
    </source>
</evidence>
<feature type="compositionally biased region" description="Polar residues" evidence="1">
    <location>
        <begin position="48"/>
        <end position="61"/>
    </location>
</feature>
<accession>A0AAV7RLB6</accession>
<proteinExistence type="predicted"/>
<feature type="compositionally biased region" description="Basic and acidic residues" evidence="1">
    <location>
        <begin position="88"/>
        <end position="102"/>
    </location>
</feature>
<keyword evidence="3" id="KW-1185">Reference proteome</keyword>